<evidence type="ECO:0000256" key="1">
    <source>
        <dbReference type="ARBA" id="ARBA00004141"/>
    </source>
</evidence>
<dbReference type="SUPFAM" id="SSF160240">
    <property type="entry name" value="Cation efflux protein cytoplasmic domain-like"/>
    <property type="match status" value="1"/>
</dbReference>
<feature type="transmembrane region" description="Helical" evidence="6">
    <location>
        <begin position="160"/>
        <end position="185"/>
    </location>
</feature>
<dbReference type="RefSeq" id="WP_086273848.1">
    <property type="nucleotide sequence ID" value="NZ_NGKU01000001.1"/>
</dbReference>
<protein>
    <recommendedName>
        <fullName evidence="11">Cation diffusion facilitator family transporter</fullName>
    </recommendedName>
</protein>
<evidence type="ECO:0000256" key="2">
    <source>
        <dbReference type="ARBA" id="ARBA00022448"/>
    </source>
</evidence>
<accession>A0A242A458</accession>
<dbReference type="Proteomes" id="UP000195043">
    <property type="component" value="Unassembled WGS sequence"/>
</dbReference>
<keyword evidence="5 6" id="KW-0472">Membrane</keyword>
<dbReference type="OrthoDB" id="9806522at2"/>
<dbReference type="Gene3D" id="1.20.1510.10">
    <property type="entry name" value="Cation efflux protein transmembrane domain"/>
    <property type="match status" value="1"/>
</dbReference>
<dbReference type="InterPro" id="IPR027470">
    <property type="entry name" value="Cation_efflux_CTD"/>
</dbReference>
<dbReference type="Pfam" id="PF01545">
    <property type="entry name" value="Cation_efflux"/>
    <property type="match status" value="1"/>
</dbReference>
<organism evidence="9 10">
    <name type="scientific">Candidatus Enterococcus testudinis</name>
    <dbReference type="NCBI Taxonomy" id="1834191"/>
    <lineage>
        <taxon>Bacteria</taxon>
        <taxon>Bacillati</taxon>
        <taxon>Bacillota</taxon>
        <taxon>Bacilli</taxon>
        <taxon>Lactobacillales</taxon>
        <taxon>Enterococcaceae</taxon>
        <taxon>Enterococcus</taxon>
    </lineage>
</organism>
<dbReference type="Gene3D" id="3.30.70.1350">
    <property type="entry name" value="Cation efflux protein, cytoplasmic domain"/>
    <property type="match status" value="1"/>
</dbReference>
<evidence type="ECO:0000259" key="8">
    <source>
        <dbReference type="Pfam" id="PF16916"/>
    </source>
</evidence>
<dbReference type="AlphaFoldDB" id="A0A242A458"/>
<feature type="transmembrane region" description="Helical" evidence="6">
    <location>
        <begin position="12"/>
        <end position="34"/>
    </location>
</feature>
<evidence type="ECO:0000259" key="7">
    <source>
        <dbReference type="Pfam" id="PF01545"/>
    </source>
</evidence>
<evidence type="ECO:0000256" key="4">
    <source>
        <dbReference type="ARBA" id="ARBA00022989"/>
    </source>
</evidence>
<evidence type="ECO:0000256" key="6">
    <source>
        <dbReference type="SAM" id="Phobius"/>
    </source>
</evidence>
<reference evidence="9 10" key="1">
    <citation type="submission" date="2017-05" db="EMBL/GenBank/DDBJ databases">
        <title>The Genome Sequence of Enterococcus sp. 8G7_MSG3316.</title>
        <authorList>
            <consortium name="The Broad Institute Genomics Platform"/>
            <consortium name="The Broad Institute Genomic Center for Infectious Diseases"/>
            <person name="Earl A."/>
            <person name="Manson A."/>
            <person name="Schwartman J."/>
            <person name="Gilmore M."/>
            <person name="Abouelleil A."/>
            <person name="Cao P."/>
            <person name="Chapman S."/>
            <person name="Cusick C."/>
            <person name="Shea T."/>
            <person name="Young S."/>
            <person name="Neafsey D."/>
            <person name="Nusbaum C."/>
            <person name="Birren B."/>
        </authorList>
    </citation>
    <scope>NUCLEOTIDE SEQUENCE [LARGE SCALE GENOMIC DNA]</scope>
    <source>
        <strain evidence="9 10">8G7_MSG3316</strain>
    </source>
</reference>
<dbReference type="SUPFAM" id="SSF161111">
    <property type="entry name" value="Cation efflux protein transmembrane domain-like"/>
    <property type="match status" value="1"/>
</dbReference>
<feature type="domain" description="Cation efflux protein cytoplasmic" evidence="8">
    <location>
        <begin position="233"/>
        <end position="298"/>
    </location>
</feature>
<keyword evidence="3 6" id="KW-0812">Transmembrane</keyword>
<feature type="transmembrane region" description="Helical" evidence="6">
    <location>
        <begin position="77"/>
        <end position="97"/>
    </location>
</feature>
<sequence>MEEQQTQQARSIVFLTHLLGCIIKVIGFLFSGSAVLMNESIHSMIDCLNQGLLVIGEKRAQKGRSELHQFGEGRATYFFSTVVAMTAFFGGGLLAVIEAGRDLLDPSHEVEHIQFVVAILFISLYIEVTAVQSGYQEIKSENTQRLPLLRFLTDSRDADLLLGFTENLFALASVVIALAGILLTAVTDNAIFDSIGGILGGILLLLAAVFLAREFYSLLMGESASQQDLAKINTCFARPEIIKVNDLRTLHLSTDELLIVADVIVQLEAPAEPHELIDDIESAIRAAIPQLKIYCYIETEEL</sequence>
<evidence type="ECO:0000313" key="9">
    <source>
        <dbReference type="EMBL" id="OTN75828.1"/>
    </source>
</evidence>
<evidence type="ECO:0000256" key="3">
    <source>
        <dbReference type="ARBA" id="ARBA00022692"/>
    </source>
</evidence>
<feature type="transmembrane region" description="Helical" evidence="6">
    <location>
        <begin position="191"/>
        <end position="212"/>
    </location>
</feature>
<gene>
    <name evidence="9" type="ORF">A5886_000904</name>
</gene>
<dbReference type="InterPro" id="IPR040177">
    <property type="entry name" value="SLC30A9"/>
</dbReference>
<dbReference type="InterPro" id="IPR002524">
    <property type="entry name" value="Cation_efflux"/>
</dbReference>
<evidence type="ECO:0000313" key="10">
    <source>
        <dbReference type="Proteomes" id="UP000195043"/>
    </source>
</evidence>
<dbReference type="InterPro" id="IPR036837">
    <property type="entry name" value="Cation_efflux_CTD_sf"/>
</dbReference>
<comment type="subcellular location">
    <subcellularLocation>
        <location evidence="1">Membrane</location>
        <topology evidence="1">Multi-pass membrane protein</topology>
    </subcellularLocation>
</comment>
<dbReference type="NCBIfam" id="TIGR01297">
    <property type="entry name" value="CDF"/>
    <property type="match status" value="1"/>
</dbReference>
<keyword evidence="2" id="KW-0813">Transport</keyword>
<dbReference type="STRING" id="1834191.A5886_000904"/>
<dbReference type="GO" id="GO:0008324">
    <property type="term" value="F:monoatomic cation transmembrane transporter activity"/>
    <property type="evidence" value="ECO:0007669"/>
    <property type="project" value="InterPro"/>
</dbReference>
<evidence type="ECO:0008006" key="11">
    <source>
        <dbReference type="Google" id="ProtNLM"/>
    </source>
</evidence>
<dbReference type="Pfam" id="PF16916">
    <property type="entry name" value="ZT_dimer"/>
    <property type="match status" value="1"/>
</dbReference>
<name>A0A242A458_9ENTE</name>
<keyword evidence="4 6" id="KW-1133">Transmembrane helix</keyword>
<dbReference type="PANTHER" id="PTHR13414:SF9">
    <property type="entry name" value="PROTON-COUPLED ZINC ANTIPORTER SLC30A9, MITOCHONDRIAL"/>
    <property type="match status" value="1"/>
</dbReference>
<comment type="caution">
    <text evidence="9">The sequence shown here is derived from an EMBL/GenBank/DDBJ whole genome shotgun (WGS) entry which is preliminary data.</text>
</comment>
<evidence type="ECO:0000256" key="5">
    <source>
        <dbReference type="ARBA" id="ARBA00023136"/>
    </source>
</evidence>
<feature type="domain" description="Cation efflux protein transmembrane" evidence="7">
    <location>
        <begin position="13"/>
        <end position="220"/>
    </location>
</feature>
<dbReference type="InterPro" id="IPR027469">
    <property type="entry name" value="Cation_efflux_TMD_sf"/>
</dbReference>
<dbReference type="InterPro" id="IPR058533">
    <property type="entry name" value="Cation_efflux_TM"/>
</dbReference>
<proteinExistence type="predicted"/>
<feature type="transmembrane region" description="Helical" evidence="6">
    <location>
        <begin position="112"/>
        <end position="131"/>
    </location>
</feature>
<dbReference type="GO" id="GO:0016020">
    <property type="term" value="C:membrane"/>
    <property type="evidence" value="ECO:0007669"/>
    <property type="project" value="UniProtKB-SubCell"/>
</dbReference>
<dbReference type="EMBL" id="NGKU01000001">
    <property type="protein sequence ID" value="OTN75828.1"/>
    <property type="molecule type" value="Genomic_DNA"/>
</dbReference>
<keyword evidence="10" id="KW-1185">Reference proteome</keyword>
<dbReference type="GO" id="GO:0006829">
    <property type="term" value="P:zinc ion transport"/>
    <property type="evidence" value="ECO:0007669"/>
    <property type="project" value="InterPro"/>
</dbReference>
<dbReference type="PANTHER" id="PTHR13414">
    <property type="entry name" value="HUEL-CATION TRANSPORTER"/>
    <property type="match status" value="1"/>
</dbReference>